<name>A0ACC2PQ78_9HYME</name>
<dbReference type="EMBL" id="CM056741">
    <property type="protein sequence ID" value="KAJ8683940.1"/>
    <property type="molecule type" value="Genomic_DNA"/>
</dbReference>
<dbReference type="Proteomes" id="UP001239111">
    <property type="component" value="Chromosome 1"/>
</dbReference>
<evidence type="ECO:0000313" key="2">
    <source>
        <dbReference type="Proteomes" id="UP001239111"/>
    </source>
</evidence>
<organism evidence="1 2">
    <name type="scientific">Eretmocerus hayati</name>
    <dbReference type="NCBI Taxonomy" id="131215"/>
    <lineage>
        <taxon>Eukaryota</taxon>
        <taxon>Metazoa</taxon>
        <taxon>Ecdysozoa</taxon>
        <taxon>Arthropoda</taxon>
        <taxon>Hexapoda</taxon>
        <taxon>Insecta</taxon>
        <taxon>Pterygota</taxon>
        <taxon>Neoptera</taxon>
        <taxon>Endopterygota</taxon>
        <taxon>Hymenoptera</taxon>
        <taxon>Apocrita</taxon>
        <taxon>Proctotrupomorpha</taxon>
        <taxon>Chalcidoidea</taxon>
        <taxon>Aphelinidae</taxon>
        <taxon>Aphelininae</taxon>
        <taxon>Eretmocerus</taxon>
    </lineage>
</organism>
<protein>
    <submittedName>
        <fullName evidence="1">Uncharacterized protein</fullName>
    </submittedName>
</protein>
<sequence>MGIRYEMQHLAGGNFGLALEQGVRDEFKLPFCFRESGTPKVHAFATVQQGLELIGSAFADPQTFIPFANTCATRNGRDRYDLLGLTVFAIDPPFRELQPIRVSDH</sequence>
<gene>
    <name evidence="1" type="ORF">QAD02_019732</name>
</gene>
<comment type="caution">
    <text evidence="1">The sequence shown here is derived from an EMBL/GenBank/DDBJ whole genome shotgun (WGS) entry which is preliminary data.</text>
</comment>
<keyword evidence="2" id="KW-1185">Reference proteome</keyword>
<evidence type="ECO:0000313" key="1">
    <source>
        <dbReference type="EMBL" id="KAJ8683940.1"/>
    </source>
</evidence>
<proteinExistence type="predicted"/>
<accession>A0ACC2PQ78</accession>
<reference evidence="1" key="1">
    <citation type="submission" date="2023-04" db="EMBL/GenBank/DDBJ databases">
        <title>A chromosome-level genome assembly of the parasitoid wasp Eretmocerus hayati.</title>
        <authorList>
            <person name="Zhong Y."/>
            <person name="Liu S."/>
            <person name="Liu Y."/>
        </authorList>
    </citation>
    <scope>NUCLEOTIDE SEQUENCE</scope>
    <source>
        <strain evidence="1">ZJU_SS_LIU_2023</strain>
    </source>
</reference>